<evidence type="ECO:0000313" key="1">
    <source>
        <dbReference type="EMBL" id="AIT10327.1"/>
    </source>
</evidence>
<keyword evidence="2" id="KW-1185">Reference proteome</keyword>
<dbReference type="AlphaFoldDB" id="A0A097ES10"/>
<gene>
    <name evidence="1" type="ORF">LO80_07855</name>
</gene>
<organism evidence="1 2">
    <name type="scientific">Candidatus Francisella endociliophora</name>
    <dbReference type="NCBI Taxonomy" id="653937"/>
    <lineage>
        <taxon>Bacteria</taxon>
        <taxon>Pseudomonadati</taxon>
        <taxon>Pseudomonadota</taxon>
        <taxon>Gammaproteobacteria</taxon>
        <taxon>Thiotrichales</taxon>
        <taxon>Francisellaceae</taxon>
        <taxon>Francisella</taxon>
    </lineage>
</organism>
<dbReference type="Proteomes" id="UP000029672">
    <property type="component" value="Chromosome"/>
</dbReference>
<accession>A0A097ES10</accession>
<dbReference type="HOGENOM" id="CLU_031780_0_0_6"/>
<sequence>MHKLRGSSLLTALIFAFVLMVIVSAIAYNFRVSSLTIGTLIDEEQNINIDEGYVKNLADSGALATAIDENIDSFRFETIPTSMTPKFYVNNTSATLYAAEPFLFSYDVTHNFFNNGVNEYTKNIIFNTMKNSIYTQYEDDVYPINVPYVNTAAMADNAIYRFSGDSSISQLGYIGYIEKDNGTLNVNASGTSTTIDVPNDLSVTDYKFRVGWDLKSGFWNIFLATYDVNKVYTSSTSLNNIVSNSAQAKTDLENWQEVALTIPSGSTISSGSVILTKWYHDSNSDVPKPLILKKDEQSDTSGTYYLNFYNSTYDPVNGSFSASLSDGVSTTNNFDVNKVFIVVPDRDFNLNASSPLVFQEDGSVTKVFQFNLHSAGTITYLGSLSPTVEAEPVLIKRNATQSYLYYHNGSSYYSHYYSAGSLNTTALTPIQGFWWQTIQKLIPKFGALFIVTEDNIYIDDFSSGTTNMMNRISINDSNYQFLRDVDGLIYAIPDGLTCQMSGNCNEADRLYIRDEGNCSGYTGGCDFIDDLNNIGSYLGMVYKNIQH</sequence>
<dbReference type="KEGG" id="frf:LO80_07855"/>
<dbReference type="EMBL" id="CP009574">
    <property type="protein sequence ID" value="AIT10327.1"/>
    <property type="molecule type" value="Genomic_DNA"/>
</dbReference>
<name>A0A097ES10_9GAMM</name>
<dbReference type="STRING" id="1547445.LO80_07855"/>
<protein>
    <submittedName>
        <fullName evidence="1">Uncharacterized protein</fullName>
    </submittedName>
</protein>
<reference evidence="1 2" key="1">
    <citation type="submission" date="2014-10" db="EMBL/GenBank/DDBJ databases">
        <title>Whole genome sequence of Francisella endociliophora strain FSC1006, isolated from a laboratory culture of the marine ciliate Euplotes raikovi.</title>
        <authorList>
            <person name="Granberg M."/>
            <person name="Backman S."/>
            <person name="Lundmark E."/>
            <person name="Nilsson E."/>
            <person name="Karlsson E."/>
            <person name="Thelaus J."/>
            <person name="Ohrman C."/>
            <person name="Larkeryd A."/>
            <person name="Stenberg P."/>
        </authorList>
    </citation>
    <scope>NUCLEOTIDE SEQUENCE [LARGE SCALE GENOMIC DNA]</scope>
    <source>
        <strain evidence="1 2">FSC1006</strain>
    </source>
</reference>
<proteinExistence type="predicted"/>
<evidence type="ECO:0000313" key="2">
    <source>
        <dbReference type="Proteomes" id="UP000029672"/>
    </source>
</evidence>